<keyword evidence="3" id="KW-1185">Reference proteome</keyword>
<evidence type="ECO:0000313" key="2">
    <source>
        <dbReference type="EMBL" id="AWO99774.1"/>
    </source>
</evidence>
<sequence>MQELRRIDEQRKEETSEPWSPGAARHRNDDAKEGCVDMPEIHVTAIGGKDTECGLEELEIEPSQLVLN</sequence>
<evidence type="ECO:0000256" key="1">
    <source>
        <dbReference type="SAM" id="MobiDB-lite"/>
    </source>
</evidence>
<dbReference type="EMBL" id="CP026246">
    <property type="protein sequence ID" value="AWO99774.1"/>
    <property type="molecule type" value="Genomic_DNA"/>
</dbReference>
<proteinExistence type="predicted"/>
<gene>
    <name evidence="2" type="ORF">SMAX5B_012322</name>
</gene>
<feature type="region of interest" description="Disordered" evidence="1">
    <location>
        <begin position="1"/>
        <end position="35"/>
    </location>
</feature>
<dbReference type="Proteomes" id="UP000246464">
    <property type="component" value="Chromosome 4"/>
</dbReference>
<name>A0A2U9B759_SCOMX</name>
<feature type="compositionally biased region" description="Basic and acidic residues" evidence="1">
    <location>
        <begin position="26"/>
        <end position="35"/>
    </location>
</feature>
<reference evidence="2 3" key="1">
    <citation type="submission" date="2017-12" db="EMBL/GenBank/DDBJ databases">
        <title>Integrating genomic resources of turbot (Scophthalmus maximus) in depth evaluation of genetic and physical mapping variation across individuals.</title>
        <authorList>
            <person name="Martinez P."/>
        </authorList>
    </citation>
    <scope>NUCLEOTIDE SEQUENCE [LARGE SCALE GENOMIC DNA]</scope>
</reference>
<protein>
    <submittedName>
        <fullName evidence="2">Uncharacterized protein</fullName>
    </submittedName>
</protein>
<dbReference type="AlphaFoldDB" id="A0A2U9B759"/>
<evidence type="ECO:0000313" key="3">
    <source>
        <dbReference type="Proteomes" id="UP000246464"/>
    </source>
</evidence>
<accession>A0A2U9B759</accession>
<feature type="compositionally biased region" description="Basic and acidic residues" evidence="1">
    <location>
        <begin position="1"/>
        <end position="15"/>
    </location>
</feature>
<organism evidence="2 3">
    <name type="scientific">Scophthalmus maximus</name>
    <name type="common">Turbot</name>
    <name type="synonym">Psetta maxima</name>
    <dbReference type="NCBI Taxonomy" id="52904"/>
    <lineage>
        <taxon>Eukaryota</taxon>
        <taxon>Metazoa</taxon>
        <taxon>Chordata</taxon>
        <taxon>Craniata</taxon>
        <taxon>Vertebrata</taxon>
        <taxon>Euteleostomi</taxon>
        <taxon>Actinopterygii</taxon>
        <taxon>Neopterygii</taxon>
        <taxon>Teleostei</taxon>
        <taxon>Neoteleostei</taxon>
        <taxon>Acanthomorphata</taxon>
        <taxon>Carangaria</taxon>
        <taxon>Pleuronectiformes</taxon>
        <taxon>Pleuronectoidei</taxon>
        <taxon>Scophthalmidae</taxon>
        <taxon>Scophthalmus</taxon>
    </lineage>
</organism>